<evidence type="ECO:0000313" key="1">
    <source>
        <dbReference type="EMBL" id="TWF96984.1"/>
    </source>
</evidence>
<name>A0A561UC94_9ACTN</name>
<keyword evidence="2" id="KW-1185">Reference proteome</keyword>
<comment type="caution">
    <text evidence="1">The sequence shown here is derived from an EMBL/GenBank/DDBJ whole genome shotgun (WGS) entry which is preliminary data.</text>
</comment>
<protein>
    <submittedName>
        <fullName evidence="1">Uncharacterized protein</fullName>
    </submittedName>
</protein>
<organism evidence="1 2">
    <name type="scientific">Kitasatospora viridis</name>
    <dbReference type="NCBI Taxonomy" id="281105"/>
    <lineage>
        <taxon>Bacteria</taxon>
        <taxon>Bacillati</taxon>
        <taxon>Actinomycetota</taxon>
        <taxon>Actinomycetes</taxon>
        <taxon>Kitasatosporales</taxon>
        <taxon>Streptomycetaceae</taxon>
        <taxon>Kitasatospora</taxon>
    </lineage>
</organism>
<accession>A0A561UC94</accession>
<dbReference type="NCBIfam" id="NF038154">
    <property type="entry name" value="lanthi_III_a"/>
    <property type="match status" value="1"/>
</dbReference>
<dbReference type="AlphaFoldDB" id="A0A561UC94"/>
<proteinExistence type="predicted"/>
<reference evidence="1 2" key="1">
    <citation type="submission" date="2019-06" db="EMBL/GenBank/DDBJ databases">
        <title>Sequencing the genomes of 1000 actinobacteria strains.</title>
        <authorList>
            <person name="Klenk H.-P."/>
        </authorList>
    </citation>
    <scope>NUCLEOTIDE SEQUENCE [LARGE SCALE GENOMIC DNA]</scope>
    <source>
        <strain evidence="1 2">DSM 44826</strain>
    </source>
</reference>
<gene>
    <name evidence="1" type="ORF">FHX73_11758</name>
</gene>
<dbReference type="Proteomes" id="UP000317940">
    <property type="component" value="Unassembled WGS sequence"/>
</dbReference>
<sequence length="32" mass="3359">MNNVLALQTLTAEAAAEAELHLSAISDECDVD</sequence>
<dbReference type="RefSeq" id="WP_211786131.1">
    <property type="nucleotide sequence ID" value="NZ_BAAAMZ010000034.1"/>
</dbReference>
<dbReference type="EMBL" id="VIWT01000001">
    <property type="protein sequence ID" value="TWF96984.1"/>
    <property type="molecule type" value="Genomic_DNA"/>
</dbReference>
<evidence type="ECO:0000313" key="2">
    <source>
        <dbReference type="Proteomes" id="UP000317940"/>
    </source>
</evidence>